<dbReference type="InterPro" id="IPR036441">
    <property type="entry name" value="DHquinase_II_sf"/>
</dbReference>
<evidence type="ECO:0000256" key="4">
    <source>
        <dbReference type="ARBA" id="ARBA00011193"/>
    </source>
</evidence>
<reference evidence="14" key="1">
    <citation type="submission" date="2016-11" db="EMBL/GenBank/DDBJ databases">
        <authorList>
            <person name="Varghese N."/>
            <person name="Submissions S."/>
        </authorList>
    </citation>
    <scope>NUCLEOTIDE SEQUENCE [LARGE SCALE GENOMIC DNA]</scope>
    <source>
        <strain evidence="14">DSM 11003</strain>
    </source>
</reference>
<dbReference type="GO" id="GO:0009423">
    <property type="term" value="P:chorismate biosynthetic process"/>
    <property type="evidence" value="ECO:0007669"/>
    <property type="project" value="UniProtKB-UniRule"/>
</dbReference>
<dbReference type="UniPathway" id="UPA00053">
    <property type="reaction ID" value="UER00086"/>
</dbReference>
<dbReference type="PANTHER" id="PTHR21272">
    <property type="entry name" value="CATABOLIC 3-DEHYDROQUINASE"/>
    <property type="match status" value="1"/>
</dbReference>
<comment type="subunit">
    <text evidence="4 8">Homododecamer.</text>
</comment>
<comment type="similarity">
    <text evidence="3 8">Belongs to the type-II 3-dehydroquinase family.</text>
</comment>
<proteinExistence type="inferred from homology"/>
<dbReference type="InterPro" id="IPR018509">
    <property type="entry name" value="DHquinase_II_CS"/>
</dbReference>
<dbReference type="SUPFAM" id="SSF52304">
    <property type="entry name" value="Type II 3-dehydroquinate dehydratase"/>
    <property type="match status" value="1"/>
</dbReference>
<keyword evidence="8" id="KW-0028">Amino-acid biosynthesis</keyword>
<comment type="catalytic activity">
    <reaction evidence="1 8">
        <text>3-dehydroquinate = 3-dehydroshikimate + H2O</text>
        <dbReference type="Rhea" id="RHEA:21096"/>
        <dbReference type="ChEBI" id="CHEBI:15377"/>
        <dbReference type="ChEBI" id="CHEBI:16630"/>
        <dbReference type="ChEBI" id="CHEBI:32364"/>
        <dbReference type="EC" id="4.2.1.10"/>
    </reaction>
</comment>
<comment type="pathway">
    <text evidence="2 8">Metabolic intermediate biosynthesis; chorismate biosynthesis; chorismate from D-erythrose 4-phosphate and phosphoenolpyruvate: step 3/7.</text>
</comment>
<evidence type="ECO:0000256" key="8">
    <source>
        <dbReference type="HAMAP-Rule" id="MF_00169"/>
    </source>
</evidence>
<name>A0A1M5LLS5_9FIRM</name>
<dbReference type="InterPro" id="IPR001874">
    <property type="entry name" value="DHquinase_II"/>
</dbReference>
<dbReference type="NCBIfam" id="NF003805">
    <property type="entry name" value="PRK05395.1-2"/>
    <property type="match status" value="1"/>
</dbReference>
<dbReference type="GO" id="GO:0019631">
    <property type="term" value="P:quinate catabolic process"/>
    <property type="evidence" value="ECO:0007669"/>
    <property type="project" value="TreeGrafter"/>
</dbReference>
<evidence type="ECO:0000256" key="12">
    <source>
        <dbReference type="SAM" id="Coils"/>
    </source>
</evidence>
<feature type="site" description="Transition state stabilizer" evidence="8 11">
    <location>
        <position position="19"/>
    </location>
</feature>
<feature type="active site" description="Proton donor" evidence="8 9">
    <location>
        <position position="101"/>
    </location>
</feature>
<dbReference type="GO" id="GO:0008652">
    <property type="term" value="P:amino acid biosynthetic process"/>
    <property type="evidence" value="ECO:0007669"/>
    <property type="project" value="UniProtKB-KW"/>
</dbReference>
<protein>
    <recommendedName>
        <fullName evidence="5 8">3-dehydroquinate dehydratase</fullName>
        <shortName evidence="8">3-dehydroquinase</shortName>
        <ecNumber evidence="5 8">4.2.1.10</ecNumber>
    </recommendedName>
    <alternativeName>
        <fullName evidence="8">Type II DHQase</fullName>
    </alternativeName>
</protein>
<evidence type="ECO:0000256" key="5">
    <source>
        <dbReference type="ARBA" id="ARBA00012060"/>
    </source>
</evidence>
<evidence type="ECO:0000256" key="9">
    <source>
        <dbReference type="PIRSR" id="PIRSR001399-1"/>
    </source>
</evidence>
<dbReference type="EC" id="4.2.1.10" evidence="5 8"/>
<dbReference type="NCBIfam" id="TIGR01088">
    <property type="entry name" value="aroQ"/>
    <property type="match status" value="1"/>
</dbReference>
<dbReference type="Pfam" id="PF01220">
    <property type="entry name" value="DHquinase_II"/>
    <property type="match status" value="1"/>
</dbReference>
<dbReference type="GO" id="GO:0009073">
    <property type="term" value="P:aromatic amino acid family biosynthetic process"/>
    <property type="evidence" value="ECO:0007669"/>
    <property type="project" value="UniProtKB-KW"/>
</dbReference>
<keyword evidence="14" id="KW-1185">Reference proteome</keyword>
<keyword evidence="7 8" id="KW-0456">Lyase</keyword>
<accession>A0A1M5LLS5</accession>
<dbReference type="NCBIfam" id="NF003804">
    <property type="entry name" value="PRK05395.1-1"/>
    <property type="match status" value="1"/>
</dbReference>
<keyword evidence="6 8" id="KW-0057">Aromatic amino acid biosynthesis</keyword>
<comment type="function">
    <text evidence="8">Catalyzes a trans-dehydration via an enolate intermediate.</text>
</comment>
<gene>
    <name evidence="8" type="primary">aroQ</name>
    <name evidence="13" type="ORF">SAMN02745221_00699</name>
</gene>
<evidence type="ECO:0000256" key="7">
    <source>
        <dbReference type="ARBA" id="ARBA00023239"/>
    </source>
</evidence>
<dbReference type="RefSeq" id="WP_073090077.1">
    <property type="nucleotide sequence ID" value="NZ_FQWY01000008.1"/>
</dbReference>
<sequence length="148" mass="16520">MPAKILVINGPNLNLLGIREPGIYGRKTLEEINEELRREAESQGVEIEFFQSNHEGEIVDKIHDCLNKVNIIIINAGAFTHYSIAIRDALQAVNIPAIEVHLSNIYKREEFRHKSVIADIAVGGIYGFGDLSYRLALEAALAFLQQGH</sequence>
<evidence type="ECO:0000256" key="10">
    <source>
        <dbReference type="PIRSR" id="PIRSR001399-2"/>
    </source>
</evidence>
<keyword evidence="12" id="KW-0175">Coiled coil</keyword>
<dbReference type="PIRSF" id="PIRSF001399">
    <property type="entry name" value="DHquinase_II"/>
    <property type="match status" value="1"/>
</dbReference>
<dbReference type="AlphaFoldDB" id="A0A1M5LLS5"/>
<feature type="binding site" evidence="8 10">
    <location>
        <position position="75"/>
    </location>
    <ligand>
        <name>substrate</name>
    </ligand>
</feature>
<dbReference type="NCBIfam" id="NF003806">
    <property type="entry name" value="PRK05395.1-3"/>
    <property type="match status" value="1"/>
</dbReference>
<dbReference type="STRING" id="1123382.SAMN02745221_00699"/>
<organism evidence="13 14">
    <name type="scientific">Thermosyntropha lipolytica DSM 11003</name>
    <dbReference type="NCBI Taxonomy" id="1123382"/>
    <lineage>
        <taxon>Bacteria</taxon>
        <taxon>Bacillati</taxon>
        <taxon>Bacillota</taxon>
        <taxon>Clostridia</taxon>
        <taxon>Eubacteriales</taxon>
        <taxon>Syntrophomonadaceae</taxon>
        <taxon>Thermosyntropha</taxon>
    </lineage>
</organism>
<evidence type="ECO:0000256" key="2">
    <source>
        <dbReference type="ARBA" id="ARBA00004902"/>
    </source>
</evidence>
<dbReference type="PROSITE" id="PS01029">
    <property type="entry name" value="DEHYDROQUINASE_II"/>
    <property type="match status" value="1"/>
</dbReference>
<feature type="binding site" evidence="8 10">
    <location>
        <position position="112"/>
    </location>
    <ligand>
        <name>substrate</name>
    </ligand>
</feature>
<evidence type="ECO:0000313" key="14">
    <source>
        <dbReference type="Proteomes" id="UP000242329"/>
    </source>
</evidence>
<feature type="binding site" evidence="8 10">
    <location>
        <position position="81"/>
    </location>
    <ligand>
        <name>substrate</name>
    </ligand>
</feature>
<evidence type="ECO:0000256" key="3">
    <source>
        <dbReference type="ARBA" id="ARBA00011037"/>
    </source>
</evidence>
<feature type="coiled-coil region" evidence="12">
    <location>
        <begin position="26"/>
        <end position="53"/>
    </location>
</feature>
<evidence type="ECO:0000256" key="11">
    <source>
        <dbReference type="PIRSR" id="PIRSR001399-3"/>
    </source>
</evidence>
<evidence type="ECO:0000256" key="1">
    <source>
        <dbReference type="ARBA" id="ARBA00001864"/>
    </source>
</evidence>
<dbReference type="HAMAP" id="MF_00169">
    <property type="entry name" value="AroQ"/>
    <property type="match status" value="1"/>
</dbReference>
<dbReference type="Gene3D" id="3.40.50.9100">
    <property type="entry name" value="Dehydroquinase, class II"/>
    <property type="match status" value="1"/>
</dbReference>
<dbReference type="CDD" id="cd00466">
    <property type="entry name" value="DHQase_II"/>
    <property type="match status" value="1"/>
</dbReference>
<dbReference type="GO" id="GO:0003855">
    <property type="term" value="F:3-dehydroquinate dehydratase activity"/>
    <property type="evidence" value="ECO:0007669"/>
    <property type="project" value="UniProtKB-UniRule"/>
</dbReference>
<dbReference type="PANTHER" id="PTHR21272:SF3">
    <property type="entry name" value="CATABOLIC 3-DEHYDROQUINASE"/>
    <property type="match status" value="1"/>
</dbReference>
<feature type="binding site" evidence="8 10">
    <location>
        <begin position="102"/>
        <end position="103"/>
    </location>
    <ligand>
        <name>substrate</name>
    </ligand>
</feature>
<dbReference type="NCBIfam" id="NF003807">
    <property type="entry name" value="PRK05395.1-4"/>
    <property type="match status" value="1"/>
</dbReference>
<evidence type="ECO:0000313" key="13">
    <source>
        <dbReference type="EMBL" id="SHG65975.1"/>
    </source>
</evidence>
<feature type="active site" description="Proton acceptor" evidence="8 9">
    <location>
        <position position="24"/>
    </location>
</feature>
<dbReference type="Proteomes" id="UP000242329">
    <property type="component" value="Unassembled WGS sequence"/>
</dbReference>
<evidence type="ECO:0000256" key="6">
    <source>
        <dbReference type="ARBA" id="ARBA00023141"/>
    </source>
</evidence>
<dbReference type="EMBL" id="FQWY01000008">
    <property type="protein sequence ID" value="SHG65975.1"/>
    <property type="molecule type" value="Genomic_DNA"/>
</dbReference>
<feature type="binding site" evidence="8 10">
    <location>
        <position position="88"/>
    </location>
    <ligand>
        <name>substrate</name>
    </ligand>
</feature>